<keyword evidence="3" id="KW-0472">Membrane</keyword>
<accession>A0ABY4W5B2</accession>
<feature type="transmembrane region" description="Helical" evidence="3">
    <location>
        <begin position="6"/>
        <end position="28"/>
    </location>
</feature>
<dbReference type="EMBL" id="CP098747">
    <property type="protein sequence ID" value="USG59831.1"/>
    <property type="molecule type" value="Genomic_DNA"/>
</dbReference>
<feature type="domain" description="DUF6468" evidence="4">
    <location>
        <begin position="36"/>
        <end position="110"/>
    </location>
</feature>
<feature type="compositionally biased region" description="Polar residues" evidence="2">
    <location>
        <begin position="105"/>
        <end position="119"/>
    </location>
</feature>
<dbReference type="Proteomes" id="UP001056291">
    <property type="component" value="Chromosome"/>
</dbReference>
<dbReference type="Pfam" id="PF20072">
    <property type="entry name" value="DUF6468"/>
    <property type="match status" value="1"/>
</dbReference>
<protein>
    <submittedName>
        <fullName evidence="5">DUF6468 domain-containing protein</fullName>
    </submittedName>
</protein>
<keyword evidence="3" id="KW-1133">Transmembrane helix</keyword>
<dbReference type="InterPro" id="IPR045531">
    <property type="entry name" value="DUF6468"/>
</dbReference>
<feature type="region of interest" description="Disordered" evidence="2">
    <location>
        <begin position="105"/>
        <end position="144"/>
    </location>
</feature>
<feature type="coiled-coil region" evidence="1">
    <location>
        <begin position="61"/>
        <end position="92"/>
    </location>
</feature>
<evidence type="ECO:0000256" key="1">
    <source>
        <dbReference type="SAM" id="Coils"/>
    </source>
</evidence>
<evidence type="ECO:0000313" key="6">
    <source>
        <dbReference type="Proteomes" id="UP001056291"/>
    </source>
</evidence>
<proteinExistence type="predicted"/>
<reference evidence="5" key="1">
    <citation type="submission" date="2022-06" db="EMBL/GenBank/DDBJ databases">
        <title>Sneathiella actinostolidae sp. nov., isolated from a sea anemonein the Western Pacific Ocean.</title>
        <authorList>
            <person name="Wei M.J."/>
        </authorList>
    </citation>
    <scope>NUCLEOTIDE SEQUENCE</scope>
    <source>
        <strain evidence="5">PHK-P5</strain>
    </source>
</reference>
<keyword evidence="3" id="KW-0812">Transmembrane</keyword>
<organism evidence="5 6">
    <name type="scientific">Sneathiella marina</name>
    <dbReference type="NCBI Taxonomy" id="2950108"/>
    <lineage>
        <taxon>Bacteria</taxon>
        <taxon>Pseudomonadati</taxon>
        <taxon>Pseudomonadota</taxon>
        <taxon>Alphaproteobacteria</taxon>
        <taxon>Sneathiellales</taxon>
        <taxon>Sneathiellaceae</taxon>
        <taxon>Sneathiella</taxon>
    </lineage>
</organism>
<evidence type="ECO:0000259" key="4">
    <source>
        <dbReference type="Pfam" id="PF20072"/>
    </source>
</evidence>
<keyword evidence="6" id="KW-1185">Reference proteome</keyword>
<keyword evidence="1" id="KW-0175">Coiled coil</keyword>
<sequence>MLEFISLDFLLDVFLVGLLMATIGYCAVLNKRLTTMRDAQDDLRQLSIEFDKTIVKSKLGVEQLKTVAENANKEIQAEIHQAKELIEELQLINASSTRIADRLQQNVETASSPQVSGSYDNDPAGLYAENDELEAPEPEKPKKFRTEAEKELFEMLTKAT</sequence>
<evidence type="ECO:0000256" key="2">
    <source>
        <dbReference type="SAM" id="MobiDB-lite"/>
    </source>
</evidence>
<name>A0ABY4W5B2_9PROT</name>
<evidence type="ECO:0000313" key="5">
    <source>
        <dbReference type="EMBL" id="USG59831.1"/>
    </source>
</evidence>
<dbReference type="RefSeq" id="WP_251932601.1">
    <property type="nucleotide sequence ID" value="NZ_CP098747.1"/>
</dbReference>
<gene>
    <name evidence="5" type="ORF">NBZ79_11650</name>
</gene>
<evidence type="ECO:0000256" key="3">
    <source>
        <dbReference type="SAM" id="Phobius"/>
    </source>
</evidence>